<evidence type="ECO:0000256" key="5">
    <source>
        <dbReference type="ARBA" id="ARBA00021915"/>
    </source>
</evidence>
<reference evidence="15" key="1">
    <citation type="submission" date="2011-03" db="EMBL/GenBank/DDBJ databases">
        <title>The Genome Sequence of Nematocida sp1 strain ERTm2.</title>
        <authorList>
            <consortium name="The Broad Institute Genome Sequencing Platform"/>
            <consortium name="The Broad Institute Genome Sequencing Center for Infectious Disease"/>
            <person name="Cuomo C."/>
            <person name="Troemel E."/>
            <person name="Young S.K."/>
            <person name="Zeng Q."/>
            <person name="Gargeya S."/>
            <person name="Fitzgerald M."/>
            <person name="Haas B."/>
            <person name="Abouelleil A."/>
            <person name="Alvarado L."/>
            <person name="Arachchi H.M."/>
            <person name="Berlin A."/>
            <person name="Brown A."/>
            <person name="Chapman S.B."/>
            <person name="Chen Z."/>
            <person name="Dunbar C."/>
            <person name="Freedman E."/>
            <person name="Gearin G."/>
            <person name="Gellesch M."/>
            <person name="Goldberg J."/>
            <person name="Griggs A."/>
            <person name="Gujja S."/>
            <person name="Heilman E.R."/>
            <person name="Heiman D."/>
            <person name="Howarth C."/>
            <person name="Larson L."/>
            <person name="Lui A."/>
            <person name="MacDonald P.J.P."/>
            <person name="Mehta T."/>
            <person name="Montmayeur A."/>
            <person name="Murphy C."/>
            <person name="Neiman D."/>
            <person name="Pearson M."/>
            <person name="Priest M."/>
            <person name="Roberts A."/>
            <person name="Saif S."/>
            <person name="Shea T."/>
            <person name="Shenoy N."/>
            <person name="Sisk P."/>
            <person name="Stolte C."/>
            <person name="Sykes S."/>
            <person name="White J."/>
            <person name="Yandava C."/>
            <person name="Wortman J."/>
            <person name="Nusbaum C."/>
            <person name="Birren B."/>
        </authorList>
    </citation>
    <scope>NUCLEOTIDE SEQUENCE</scope>
    <source>
        <strain evidence="15">ERTm2</strain>
    </source>
</reference>
<dbReference type="Pfam" id="PF01866">
    <property type="entry name" value="Diphthamide_syn"/>
    <property type="match status" value="1"/>
</dbReference>
<dbReference type="GO" id="GO:0051536">
    <property type="term" value="F:iron-sulfur cluster binding"/>
    <property type="evidence" value="ECO:0007669"/>
    <property type="project" value="UniProtKB-KW"/>
</dbReference>
<dbReference type="InterPro" id="IPR042263">
    <property type="entry name" value="DPH1/DPH2_1"/>
</dbReference>
<evidence type="ECO:0000256" key="2">
    <source>
        <dbReference type="ARBA" id="ARBA00005156"/>
    </source>
</evidence>
<evidence type="ECO:0000256" key="14">
    <source>
        <dbReference type="ARBA" id="ARBA00048403"/>
    </source>
</evidence>
<dbReference type="EMBL" id="JH604634">
    <property type="protein sequence ID" value="EHY65950.1"/>
    <property type="molecule type" value="Genomic_DNA"/>
</dbReference>
<organism evidence="15">
    <name type="scientific">Nematocida ausubeli (strain ATCC PRA-371 / ERTm2)</name>
    <name type="common">Nematode killer fungus</name>
    <dbReference type="NCBI Taxonomy" id="1913371"/>
    <lineage>
        <taxon>Eukaryota</taxon>
        <taxon>Fungi</taxon>
        <taxon>Fungi incertae sedis</taxon>
        <taxon>Microsporidia</taxon>
        <taxon>Nematocida</taxon>
    </lineage>
</organism>
<dbReference type="PANTHER" id="PTHR10762:SF2">
    <property type="entry name" value="2-(3-AMINO-3-CARBOXYPROPYL)HISTIDINE SYNTHASE SUBUNIT 2"/>
    <property type="match status" value="1"/>
</dbReference>
<keyword evidence="8" id="KW-0479">Metal-binding</keyword>
<protein>
    <recommendedName>
        <fullName evidence="5">2-(3-amino-3-carboxypropyl)histidine synthase subunit 1</fullName>
        <ecNumber evidence="4">2.5.1.108</ecNumber>
    </recommendedName>
    <alternativeName>
        <fullName evidence="12">Diphthamide biosynthesis protein 1</fullName>
    </alternativeName>
    <alternativeName>
        <fullName evidence="13">Diphtheria toxin resistance protein 1</fullName>
    </alternativeName>
    <alternativeName>
        <fullName evidence="11">S-adenosyl-L-methionine:L-histidine 3-amino-3-carboxypropyltransferase 1</fullName>
    </alternativeName>
</protein>
<dbReference type="SFLD" id="SFLDS00032">
    <property type="entry name" value="Radical_SAM_3-amino-3-carboxyp"/>
    <property type="match status" value="1"/>
</dbReference>
<dbReference type="InterPro" id="IPR016435">
    <property type="entry name" value="DPH1/DPH2"/>
</dbReference>
<dbReference type="EC" id="2.5.1.108" evidence="4"/>
<dbReference type="InterPro" id="IPR042265">
    <property type="entry name" value="DPH1/DPH2_3"/>
</dbReference>
<evidence type="ECO:0000256" key="7">
    <source>
        <dbReference type="ARBA" id="ARBA00022691"/>
    </source>
</evidence>
<evidence type="ECO:0000256" key="11">
    <source>
        <dbReference type="ARBA" id="ARBA00031690"/>
    </source>
</evidence>
<evidence type="ECO:0000256" key="6">
    <source>
        <dbReference type="ARBA" id="ARBA00022679"/>
    </source>
</evidence>
<dbReference type="Proteomes" id="UP000005622">
    <property type="component" value="Unassembled WGS sequence"/>
</dbReference>
<dbReference type="Gene3D" id="3.40.50.11840">
    <property type="entry name" value="Diphthamide synthesis DPH1/DPH2 domain 1"/>
    <property type="match status" value="1"/>
</dbReference>
<dbReference type="UniPathway" id="UPA00559"/>
<dbReference type="HOGENOM" id="CLU_637918_0_0_1"/>
<dbReference type="GO" id="GO:0017183">
    <property type="term" value="P:protein histidyl modification to diphthamide"/>
    <property type="evidence" value="ECO:0007669"/>
    <property type="project" value="UniProtKB-UniPathway"/>
</dbReference>
<evidence type="ECO:0000256" key="8">
    <source>
        <dbReference type="ARBA" id="ARBA00022723"/>
    </source>
</evidence>
<comment type="similarity">
    <text evidence="3">Belongs to the DPH1/DPH2 family. DPH1 subfamily.</text>
</comment>
<dbReference type="GO" id="GO:0090560">
    <property type="term" value="F:2-(3-amino-3-carboxypropyl)histidine synthase activity"/>
    <property type="evidence" value="ECO:0007669"/>
    <property type="project" value="UniProtKB-EC"/>
</dbReference>
<comment type="pathway">
    <text evidence="2">Protein modification; peptidyl-diphthamide biosynthesis.</text>
</comment>
<evidence type="ECO:0000256" key="4">
    <source>
        <dbReference type="ARBA" id="ARBA00012221"/>
    </source>
</evidence>
<comment type="cofactor">
    <cofactor evidence="1">
        <name>[4Fe-4S] cluster</name>
        <dbReference type="ChEBI" id="CHEBI:49883"/>
    </cofactor>
</comment>
<evidence type="ECO:0000256" key="12">
    <source>
        <dbReference type="ARBA" id="ARBA00032574"/>
    </source>
</evidence>
<dbReference type="InterPro" id="IPR042264">
    <property type="entry name" value="DPH1/DPH2_2"/>
</dbReference>
<dbReference type="NCBIfam" id="TIGR00322">
    <property type="entry name" value="diphth2_R"/>
    <property type="match status" value="1"/>
</dbReference>
<dbReference type="GO" id="GO:0046872">
    <property type="term" value="F:metal ion binding"/>
    <property type="evidence" value="ECO:0007669"/>
    <property type="project" value="UniProtKB-KW"/>
</dbReference>
<evidence type="ECO:0000313" key="15">
    <source>
        <dbReference type="EMBL" id="EHY65950.1"/>
    </source>
</evidence>
<keyword evidence="10" id="KW-0411">Iron-sulfur</keyword>
<dbReference type="Gene3D" id="3.40.50.11860">
    <property type="entry name" value="Diphthamide synthesis DPH1/DPH2 domain 3"/>
    <property type="match status" value="1"/>
</dbReference>
<dbReference type="PANTHER" id="PTHR10762">
    <property type="entry name" value="DIPHTHAMIDE BIOSYNTHESIS PROTEIN"/>
    <property type="match status" value="1"/>
</dbReference>
<keyword evidence="7" id="KW-0949">S-adenosyl-L-methionine</keyword>
<name>H8ZAP7_NEMA1</name>
<dbReference type="STRING" id="944018.H8ZAP7"/>
<evidence type="ECO:0000256" key="13">
    <source>
        <dbReference type="ARBA" id="ARBA00032789"/>
    </source>
</evidence>
<evidence type="ECO:0000256" key="1">
    <source>
        <dbReference type="ARBA" id="ARBA00001966"/>
    </source>
</evidence>
<accession>H8ZAP7</accession>
<dbReference type="Gene3D" id="3.40.50.11850">
    <property type="entry name" value="Diphthamide synthesis DPH1/DPH2 domain 2"/>
    <property type="match status" value="1"/>
</dbReference>
<keyword evidence="6" id="KW-0808">Transferase</keyword>
<proteinExistence type="inferred from homology"/>
<evidence type="ECO:0000256" key="3">
    <source>
        <dbReference type="ARBA" id="ARBA00010173"/>
    </source>
</evidence>
<evidence type="ECO:0000256" key="9">
    <source>
        <dbReference type="ARBA" id="ARBA00023004"/>
    </source>
</evidence>
<gene>
    <name evidence="15" type="ORF">NERG_00646</name>
</gene>
<keyword evidence="9" id="KW-0408">Iron</keyword>
<sequence length="430" mass="49200">MKYFLSNEVKTVCADKCHEEWLDDIPQEKVGIQVAKNSYSTGRNISRMLLQHKIESHILADSDRCCIDWVAVQHAQVQCIIKRSFSCPLLNLSRSKKITDSYKVIQYITECNISVDLDASSLTTDTPCFPPEYEIYLAIDVKYIHAYEKIQEYLGRVLGREVKEWKYSQAEERSIIIVLSEDRGFIDYFVDNYSCILIGEKLLTQRLELLKKIKEDAKTLEVRKTRALVAKMANIDILKSASKIGIVFTSGDHMDLIDLVSKYLDMNNKKFYHFYINGLKPNKLGNFVGVDAFIVIQCPFSSFRFEENIIALRPFDLLMAFREEWDGRYSTNLEVAKHGISEEIKKKTETQTASETGSTSLLQITSTMNALRLSKDEVCTAEQAKKYFQTGEYLKKVSGITIESTVEEANDDLIEGYSGIPTEYKKGNMP</sequence>
<evidence type="ECO:0000256" key="10">
    <source>
        <dbReference type="ARBA" id="ARBA00023014"/>
    </source>
</evidence>
<dbReference type="AlphaFoldDB" id="H8ZAP7"/>
<comment type="catalytic activity">
    <reaction evidence="14">
        <text>L-histidyl-[translation elongation factor 2] + S-adenosyl-L-methionine = 2-[(3S)-amino-3-carboxypropyl]-L-histidyl-[translation elongation factor 2] + S-methyl-5'-thioadenosine + H(+)</text>
        <dbReference type="Rhea" id="RHEA:36783"/>
        <dbReference type="Rhea" id="RHEA-COMP:9748"/>
        <dbReference type="Rhea" id="RHEA-COMP:9749"/>
        <dbReference type="ChEBI" id="CHEBI:15378"/>
        <dbReference type="ChEBI" id="CHEBI:17509"/>
        <dbReference type="ChEBI" id="CHEBI:29979"/>
        <dbReference type="ChEBI" id="CHEBI:59789"/>
        <dbReference type="ChEBI" id="CHEBI:73995"/>
        <dbReference type="EC" id="2.5.1.108"/>
    </reaction>
</comment>